<protein>
    <recommendedName>
        <fullName evidence="3">Thioesterase</fullName>
    </recommendedName>
</protein>
<evidence type="ECO:0000313" key="2">
    <source>
        <dbReference type="Proteomes" id="UP000663440"/>
    </source>
</evidence>
<organism evidence="1 2">
    <name type="scientific">Flavobacterium endoglycinae</name>
    <dbReference type="NCBI Taxonomy" id="2816357"/>
    <lineage>
        <taxon>Bacteria</taxon>
        <taxon>Pseudomonadati</taxon>
        <taxon>Bacteroidota</taxon>
        <taxon>Flavobacteriia</taxon>
        <taxon>Flavobacteriales</taxon>
        <taxon>Flavobacteriaceae</taxon>
        <taxon>Flavobacterium</taxon>
    </lineage>
</organism>
<gene>
    <name evidence="1" type="ORF">J0383_20445</name>
</gene>
<dbReference type="Proteomes" id="UP000663440">
    <property type="component" value="Chromosome"/>
</dbReference>
<evidence type="ECO:0000313" key="1">
    <source>
        <dbReference type="EMBL" id="QSW88599.1"/>
    </source>
</evidence>
<name>A0ABX7QDV5_9FLAO</name>
<sequence>MICKNYTVTGEDVNDSMVMETIAYTSYTLKLWYHFLFNNGISKEKLNALHLGFVEENNEFICYKNLMFTESFLIEMKHCQIDDKIKIKSSFFNAKNECCAEVTKEIQWFDQIQKEVIVTPKKILQHFNSRPSSMNHNINWNLKFLY</sequence>
<dbReference type="RefSeq" id="WP_207295798.1">
    <property type="nucleotide sequence ID" value="NZ_CP071448.1"/>
</dbReference>
<evidence type="ECO:0008006" key="3">
    <source>
        <dbReference type="Google" id="ProtNLM"/>
    </source>
</evidence>
<keyword evidence="2" id="KW-1185">Reference proteome</keyword>
<proteinExistence type="predicted"/>
<reference evidence="1 2" key="1">
    <citation type="submission" date="2021-03" db="EMBL/GenBank/DDBJ databases">
        <title>Flavobacterium kribbensis sp. nov, an endophytic bacteria, isolated from soybean.</title>
        <authorList>
            <person name="Lee J."/>
            <person name="Seo J."/>
        </authorList>
    </citation>
    <scope>NUCLEOTIDE SEQUENCE [LARGE SCALE GENOMIC DNA]</scope>
    <source>
        <strain evidence="1 2">BB8</strain>
    </source>
</reference>
<dbReference type="EMBL" id="CP071448">
    <property type="protein sequence ID" value="QSW88599.1"/>
    <property type="molecule type" value="Genomic_DNA"/>
</dbReference>
<accession>A0ABX7QDV5</accession>